<sequence>MQVVHSEPVQATLDTLGYFYGRASDFLSSQAEALQQIDFKQYDLRSDSTRNQFTRKSSLLDVIYKHKGKIGLLTVGIGIGAFYYYNQFQPAHKLGLKPAYNMPPKPKRRVPKLANGARQDVVLVVGSPTEPLTRLIALDFERRGFIVYLTILDEKDLKYIESNPITNDINYLNLTNSYSFESQLNKFNHLLQVPVVPFAGAEAHNLKLRAVVFTPNLYYPIGPIENITVASWTKITDRLSVYLKLFSSGLIQLIRLQESKTILITPSITSALNLPYHSPESLLQNALQGLFTTLSREIRQHNLQVTQVRLGNISVSSNSNTSLKTSSIINAEIKSWNEDIKLLYSRSFTKSQFRSSPIKSSGKGTNLRDLYHVLFDLIYPKKTNPQVVYCGTGSQIYDWISSLLPVSFVSWILT</sequence>
<reference evidence="1 2" key="1">
    <citation type="journal article" date="2011" name="Proc. Natl. Acad. Sci. U.S.A.">
        <title>Comparative genomics of xylose-fermenting fungi for enhanced biofuel production.</title>
        <authorList>
            <person name="Wohlbach D.J."/>
            <person name="Kuo A."/>
            <person name="Sato T.K."/>
            <person name="Potts K.M."/>
            <person name="Salamov A.A."/>
            <person name="LaButti K.M."/>
            <person name="Sun H."/>
            <person name="Clum A."/>
            <person name="Pangilinan J.L."/>
            <person name="Lindquist E.A."/>
            <person name="Lucas S."/>
            <person name="Lapidus A."/>
            <person name="Jin M."/>
            <person name="Gunawan C."/>
            <person name="Balan V."/>
            <person name="Dale B.E."/>
            <person name="Jeffries T.W."/>
            <person name="Zinkel R."/>
            <person name="Barry K.W."/>
            <person name="Grigoriev I.V."/>
            <person name="Gasch A.P."/>
        </authorList>
    </citation>
    <scope>NUCLEOTIDE SEQUENCE [LARGE SCALE GENOMIC DNA]</scope>
    <source>
        <strain evidence="2">ATCC 10573 / BCRC 21748 / CBS 615 / JCM 9827 / NBRC 10315 / NRRL Y-1498 / VKM Y-70</strain>
    </source>
</reference>
<evidence type="ECO:0000313" key="2">
    <source>
        <dbReference type="Proteomes" id="UP000000707"/>
    </source>
</evidence>
<name>G3BFQ7_CANTC</name>
<dbReference type="EMBL" id="GL996528">
    <property type="protein sequence ID" value="EGV60711.1"/>
    <property type="molecule type" value="Genomic_DNA"/>
</dbReference>
<dbReference type="PANTHER" id="PTHR43313:SF1">
    <property type="entry name" value="3BETA-HYDROXYSTEROID DEHYDROGENASE DHS-16"/>
    <property type="match status" value="1"/>
</dbReference>
<dbReference type="InterPro" id="IPR036291">
    <property type="entry name" value="NAD(P)-bd_dom_sf"/>
</dbReference>
<dbReference type="STRING" id="590646.G3BFQ7"/>
<dbReference type="InterPro" id="IPR013952">
    <property type="entry name" value="DUF1776_fun"/>
</dbReference>
<dbReference type="Proteomes" id="UP000000707">
    <property type="component" value="Unassembled WGS sequence"/>
</dbReference>
<gene>
    <name evidence="1" type="ORF">CANTEDRAFT_100064</name>
</gene>
<dbReference type="KEGG" id="cten:18245357"/>
<dbReference type="PANTHER" id="PTHR43313">
    <property type="entry name" value="SHORT-CHAIN DEHYDROGENASE/REDUCTASE FAMILY 9C"/>
    <property type="match status" value="1"/>
</dbReference>
<dbReference type="eggNOG" id="ENOG502QWSS">
    <property type="taxonomic scope" value="Eukaryota"/>
</dbReference>
<organism evidence="2">
    <name type="scientific">Candida tenuis (strain ATCC 10573 / BCRC 21748 / CBS 615 / JCM 9827 / NBRC 10315 / NRRL Y-1498 / VKM Y-70)</name>
    <name type="common">Yeast</name>
    <name type="synonym">Yamadazyma tenuis</name>
    <dbReference type="NCBI Taxonomy" id="590646"/>
    <lineage>
        <taxon>Eukaryota</taxon>
        <taxon>Fungi</taxon>
        <taxon>Dikarya</taxon>
        <taxon>Ascomycota</taxon>
        <taxon>Saccharomycotina</taxon>
        <taxon>Pichiomycetes</taxon>
        <taxon>Debaryomycetaceae</taxon>
        <taxon>Yamadazyma</taxon>
    </lineage>
</organism>
<dbReference type="AlphaFoldDB" id="G3BFQ7"/>
<proteinExistence type="predicted"/>
<accession>G3BFQ7</accession>
<dbReference type="HOGENOM" id="CLU_022136_0_0_1"/>
<evidence type="ECO:0000313" key="1">
    <source>
        <dbReference type="EMBL" id="EGV60711.1"/>
    </source>
</evidence>
<keyword evidence="2" id="KW-1185">Reference proteome</keyword>
<protein>
    <submittedName>
        <fullName evidence="1">DUF1776-domain-containing protein</fullName>
    </submittedName>
</protein>
<dbReference type="OrthoDB" id="5308060at2759"/>
<dbReference type="GeneID" id="18245357"/>
<dbReference type="Pfam" id="PF08643">
    <property type="entry name" value="DUF1776"/>
    <property type="match status" value="1"/>
</dbReference>
<dbReference type="SUPFAM" id="SSF51735">
    <property type="entry name" value="NAD(P)-binding Rossmann-fold domains"/>
    <property type="match status" value="1"/>
</dbReference>
<dbReference type="Gene3D" id="3.40.50.720">
    <property type="entry name" value="NAD(P)-binding Rossmann-like Domain"/>
    <property type="match status" value="1"/>
</dbReference>